<dbReference type="SUPFAM" id="SSF53383">
    <property type="entry name" value="PLP-dependent transferases"/>
    <property type="match status" value="1"/>
</dbReference>
<dbReference type="Pfam" id="PF00266">
    <property type="entry name" value="Aminotran_5"/>
    <property type="match status" value="1"/>
</dbReference>
<gene>
    <name evidence="10" type="ORF">LG34_02875</name>
</gene>
<evidence type="ECO:0000256" key="6">
    <source>
        <dbReference type="PIRSR" id="PIRSR000524-50"/>
    </source>
</evidence>
<dbReference type="InterPro" id="IPR015422">
    <property type="entry name" value="PyrdxlP-dep_Trfase_small"/>
</dbReference>
<dbReference type="Gene3D" id="3.40.640.10">
    <property type="entry name" value="Type I PLP-dependent aspartate aminotransferase-like (Major domain)"/>
    <property type="match status" value="1"/>
</dbReference>
<dbReference type="GO" id="GO:0008483">
    <property type="term" value="F:transaminase activity"/>
    <property type="evidence" value="ECO:0007669"/>
    <property type="project" value="UniProtKB-KW"/>
</dbReference>
<dbReference type="AlphaFoldDB" id="A0A2V1JRJ4"/>
<name>A0A2V1JRJ4_EUBRA</name>
<dbReference type="PANTHER" id="PTHR42778:SF1">
    <property type="entry name" value="2-AMINOETHYLPHOSPHONATE--PYRUVATE TRANSAMINASE"/>
    <property type="match status" value="1"/>
</dbReference>
<dbReference type="InterPro" id="IPR015424">
    <property type="entry name" value="PyrdxlP-dep_Trfase"/>
</dbReference>
<keyword evidence="2 10" id="KW-0032">Aminotransferase</keyword>
<dbReference type="PANTHER" id="PTHR42778">
    <property type="entry name" value="2-AMINOETHYLPHOSPHONATE--PYRUVATE TRANSAMINASE"/>
    <property type="match status" value="1"/>
</dbReference>
<dbReference type="PROSITE" id="PS00595">
    <property type="entry name" value="AA_TRANSFER_CLASS_5"/>
    <property type="match status" value="1"/>
</dbReference>
<dbReference type="InterPro" id="IPR015421">
    <property type="entry name" value="PyrdxlP-dep_Trfase_major"/>
</dbReference>
<comment type="cofactor">
    <cofactor evidence="1 6 8">
        <name>pyridoxal 5'-phosphate</name>
        <dbReference type="ChEBI" id="CHEBI:597326"/>
    </cofactor>
</comment>
<dbReference type="Proteomes" id="UP000245288">
    <property type="component" value="Unassembled WGS sequence"/>
</dbReference>
<protein>
    <submittedName>
        <fullName evidence="10">Aspartate aminotransferase</fullName>
    </submittedName>
</protein>
<keyword evidence="11" id="KW-1185">Reference proteome</keyword>
<feature type="modified residue" description="N6-(pyridoxal phosphate)lysine" evidence="6">
    <location>
        <position position="187"/>
    </location>
</feature>
<feature type="binding site" evidence="5">
    <location>
        <position position="329"/>
    </location>
    <ligand>
        <name>substrate</name>
    </ligand>
</feature>
<reference evidence="10 11" key="1">
    <citation type="submission" date="2014-09" db="EMBL/GenBank/DDBJ databases">
        <title>Butyrate-producing bacteria isolated from human gut.</title>
        <authorList>
            <person name="Zhang Q."/>
            <person name="Zhao L."/>
        </authorList>
    </citation>
    <scope>NUCLEOTIDE SEQUENCE [LARGE SCALE GENOMIC DNA]</scope>
    <source>
        <strain evidence="10 11">21</strain>
    </source>
</reference>
<dbReference type="Gene3D" id="3.90.1150.10">
    <property type="entry name" value="Aspartate Aminotransferase, domain 1"/>
    <property type="match status" value="1"/>
</dbReference>
<dbReference type="OrthoDB" id="389074at2"/>
<organism evidence="10 11">
    <name type="scientific">Eubacterium ramulus</name>
    <dbReference type="NCBI Taxonomy" id="39490"/>
    <lineage>
        <taxon>Bacteria</taxon>
        <taxon>Bacillati</taxon>
        <taxon>Bacillota</taxon>
        <taxon>Clostridia</taxon>
        <taxon>Eubacteriales</taxon>
        <taxon>Eubacteriaceae</taxon>
        <taxon>Eubacterium</taxon>
    </lineage>
</organism>
<evidence type="ECO:0000313" key="11">
    <source>
        <dbReference type="Proteomes" id="UP000245288"/>
    </source>
</evidence>
<dbReference type="InterPro" id="IPR024169">
    <property type="entry name" value="SP_NH2Trfase/AEP_transaminase"/>
</dbReference>
<sequence>MLNFTVGPVMSCEEVRTIGAEQVPYFRTPEFSKIMFENENLMKKFAKADENARVVFLTGSGTAAMEAAVINVFDTKDKVLIVNGGSFGQRFVKICQIHQIPYTEIKLEIGKKLTQEMLDQYDGKDYTGFLVNIHETSTGVHYDPVMISEFCKKNNMFLLVDAISSFLADEFDMEKLGVDLMLTGSQKALACPPGISVIVLSEHAVQRVYEKTPQCLYLDLKEALKNGERGQTPFTPAVGILRQIHARLLEIEKAGGVEAETAKIASLAADFREKIKDMPFEIPSESMSNAVTPLHPLNVSAYKIFETLKDEYHIWVCPNGGDLAEKIFRVGHIGALTTDDNTSLVEALKDMQNRGLL</sequence>
<evidence type="ECO:0000256" key="1">
    <source>
        <dbReference type="ARBA" id="ARBA00001933"/>
    </source>
</evidence>
<evidence type="ECO:0000256" key="3">
    <source>
        <dbReference type="ARBA" id="ARBA00022679"/>
    </source>
</evidence>
<dbReference type="PIRSF" id="PIRSF000524">
    <property type="entry name" value="SPT"/>
    <property type="match status" value="1"/>
</dbReference>
<comment type="caution">
    <text evidence="10">The sequence shown here is derived from an EMBL/GenBank/DDBJ whole genome shotgun (WGS) entry which is preliminary data.</text>
</comment>
<keyword evidence="3 10" id="KW-0808">Transferase</keyword>
<evidence type="ECO:0000256" key="2">
    <source>
        <dbReference type="ARBA" id="ARBA00022576"/>
    </source>
</evidence>
<evidence type="ECO:0000256" key="5">
    <source>
        <dbReference type="PIRSR" id="PIRSR000524-1"/>
    </source>
</evidence>
<evidence type="ECO:0000256" key="4">
    <source>
        <dbReference type="ARBA" id="ARBA00022898"/>
    </source>
</evidence>
<keyword evidence="4 6" id="KW-0663">Pyridoxal phosphate</keyword>
<evidence type="ECO:0000256" key="8">
    <source>
        <dbReference type="RuleBase" id="RU004504"/>
    </source>
</evidence>
<evidence type="ECO:0000259" key="9">
    <source>
        <dbReference type="Pfam" id="PF00266"/>
    </source>
</evidence>
<dbReference type="RefSeq" id="WP_109214770.1">
    <property type="nucleotide sequence ID" value="NZ_JAQDGV010000034.1"/>
</dbReference>
<evidence type="ECO:0000256" key="7">
    <source>
        <dbReference type="RuleBase" id="RU004075"/>
    </source>
</evidence>
<dbReference type="InterPro" id="IPR020578">
    <property type="entry name" value="Aminotrans_V_PyrdxlP_BS"/>
</dbReference>
<evidence type="ECO:0000313" key="10">
    <source>
        <dbReference type="EMBL" id="PWE87590.1"/>
    </source>
</evidence>
<feature type="domain" description="Aminotransferase class V" evidence="9">
    <location>
        <begin position="30"/>
        <end position="279"/>
    </location>
</feature>
<dbReference type="InterPro" id="IPR000192">
    <property type="entry name" value="Aminotrans_V_dom"/>
</dbReference>
<comment type="similarity">
    <text evidence="7">Belongs to the class-V pyridoxal-phosphate-dependent aminotransferase family.</text>
</comment>
<proteinExistence type="inferred from homology"/>
<dbReference type="EMBL" id="JRFU01000028">
    <property type="protein sequence ID" value="PWE87590.1"/>
    <property type="molecule type" value="Genomic_DNA"/>
</dbReference>
<accession>A0A2V1JRJ4</accession>